<keyword evidence="1" id="KW-1133">Transmembrane helix</keyword>
<accession>A0A3M7QAM6</accession>
<evidence type="ECO:0000256" key="1">
    <source>
        <dbReference type="SAM" id="Phobius"/>
    </source>
</evidence>
<dbReference type="AlphaFoldDB" id="A0A3M7QAM6"/>
<name>A0A3M7QAM6_BRAPC</name>
<reference evidence="2 3" key="1">
    <citation type="journal article" date="2018" name="Sci. Rep.">
        <title>Genomic signatures of local adaptation to the degree of environmental predictability in rotifers.</title>
        <authorList>
            <person name="Franch-Gras L."/>
            <person name="Hahn C."/>
            <person name="Garcia-Roger E.M."/>
            <person name="Carmona M.J."/>
            <person name="Serra M."/>
            <person name="Gomez A."/>
        </authorList>
    </citation>
    <scope>NUCLEOTIDE SEQUENCE [LARGE SCALE GENOMIC DNA]</scope>
    <source>
        <strain evidence="2">HYR1</strain>
    </source>
</reference>
<keyword evidence="1" id="KW-0472">Membrane</keyword>
<comment type="caution">
    <text evidence="2">The sequence shown here is derived from an EMBL/GenBank/DDBJ whole genome shotgun (WGS) entry which is preliminary data.</text>
</comment>
<organism evidence="2 3">
    <name type="scientific">Brachionus plicatilis</name>
    <name type="common">Marine rotifer</name>
    <name type="synonym">Brachionus muelleri</name>
    <dbReference type="NCBI Taxonomy" id="10195"/>
    <lineage>
        <taxon>Eukaryota</taxon>
        <taxon>Metazoa</taxon>
        <taxon>Spiralia</taxon>
        <taxon>Gnathifera</taxon>
        <taxon>Rotifera</taxon>
        <taxon>Eurotatoria</taxon>
        <taxon>Monogononta</taxon>
        <taxon>Pseudotrocha</taxon>
        <taxon>Ploima</taxon>
        <taxon>Brachionidae</taxon>
        <taxon>Brachionus</taxon>
    </lineage>
</organism>
<evidence type="ECO:0000313" key="3">
    <source>
        <dbReference type="Proteomes" id="UP000276133"/>
    </source>
</evidence>
<dbReference type="Proteomes" id="UP000276133">
    <property type="component" value="Unassembled WGS sequence"/>
</dbReference>
<gene>
    <name evidence="2" type="ORF">BpHYR1_041877</name>
</gene>
<keyword evidence="3" id="KW-1185">Reference proteome</keyword>
<proteinExistence type="predicted"/>
<dbReference type="EMBL" id="REGN01006876">
    <property type="protein sequence ID" value="RNA08021.1"/>
    <property type="molecule type" value="Genomic_DNA"/>
</dbReference>
<sequence>MILFIHFNVIIIIICSYVSYLITGSRSSPFPVPFEHRLRPDTEATESSCSCIPLLLLS</sequence>
<keyword evidence="1" id="KW-0812">Transmembrane</keyword>
<evidence type="ECO:0000313" key="2">
    <source>
        <dbReference type="EMBL" id="RNA08021.1"/>
    </source>
</evidence>
<feature type="transmembrane region" description="Helical" evidence="1">
    <location>
        <begin position="6"/>
        <end position="23"/>
    </location>
</feature>
<protein>
    <submittedName>
        <fullName evidence="2">Uncharacterized protein</fullName>
    </submittedName>
</protein>